<proteinExistence type="predicted"/>
<accession>A0ABP9X5W8</accession>
<reference evidence="2 3" key="1">
    <citation type="submission" date="2024-02" db="EMBL/GenBank/DDBJ databases">
        <title>Herpetosiphon gulosus NBRC 112829.</title>
        <authorList>
            <person name="Ichikawa N."/>
            <person name="Katano-Makiyama Y."/>
            <person name="Hidaka K."/>
        </authorList>
    </citation>
    <scope>NUCLEOTIDE SEQUENCE [LARGE SCALE GENOMIC DNA]</scope>
    <source>
        <strain evidence="2 3">NBRC 112829</strain>
    </source>
</reference>
<evidence type="ECO:0000313" key="2">
    <source>
        <dbReference type="EMBL" id="GAA5530778.1"/>
    </source>
</evidence>
<sequence>MNRSSSFLALLIVAILLIPTASQATTTTPTRHFIDQPWLNLYYTNLVWEDTGKCRAMFRVKASDLCTHGPDSPESQIVESWANQLINPNNQIHVSIEQSSQPCLDDSTNDYRTQVLYVRASNAQDNSTIIAPVLRKHLLSVDEIYNQSAQLTSGQRHIRWQLNQACQIDVQHVVIPPAADDDFGATINAVAAQGFNRDDRKYLMFVEARYYCGIATVQHDTQPSNANLNNHSVAYARIDAGCWNVRVVAHEHMHMIGGVQPSAPHTTNSWHCTDEWDIMCYSDAPSYPELEIACPEHSIRDIFDCGNDDYFHTNPAADNYLASNWNSANSLFLSQKSQYWQVYLPVATD</sequence>
<protein>
    <submittedName>
        <fullName evidence="2">Uncharacterized protein</fullName>
    </submittedName>
</protein>
<gene>
    <name evidence="2" type="ORF">Hgul01_04601</name>
</gene>
<dbReference type="EMBL" id="BAABRU010000023">
    <property type="protein sequence ID" value="GAA5530778.1"/>
    <property type="molecule type" value="Genomic_DNA"/>
</dbReference>
<keyword evidence="3" id="KW-1185">Reference proteome</keyword>
<evidence type="ECO:0000313" key="3">
    <source>
        <dbReference type="Proteomes" id="UP001428290"/>
    </source>
</evidence>
<organism evidence="2 3">
    <name type="scientific">Herpetosiphon gulosus</name>
    <dbReference type="NCBI Taxonomy" id="1973496"/>
    <lineage>
        <taxon>Bacteria</taxon>
        <taxon>Bacillati</taxon>
        <taxon>Chloroflexota</taxon>
        <taxon>Chloroflexia</taxon>
        <taxon>Herpetosiphonales</taxon>
        <taxon>Herpetosiphonaceae</taxon>
        <taxon>Herpetosiphon</taxon>
    </lineage>
</organism>
<feature type="signal peptide" evidence="1">
    <location>
        <begin position="1"/>
        <end position="24"/>
    </location>
</feature>
<evidence type="ECO:0000256" key="1">
    <source>
        <dbReference type="SAM" id="SignalP"/>
    </source>
</evidence>
<name>A0ABP9X5W8_9CHLR</name>
<feature type="chain" id="PRO_5045749566" evidence="1">
    <location>
        <begin position="25"/>
        <end position="349"/>
    </location>
</feature>
<dbReference type="Proteomes" id="UP001428290">
    <property type="component" value="Unassembled WGS sequence"/>
</dbReference>
<comment type="caution">
    <text evidence="2">The sequence shown here is derived from an EMBL/GenBank/DDBJ whole genome shotgun (WGS) entry which is preliminary data.</text>
</comment>
<keyword evidence="1" id="KW-0732">Signal</keyword>
<dbReference type="RefSeq" id="WP_345724371.1">
    <property type="nucleotide sequence ID" value="NZ_BAABRU010000023.1"/>
</dbReference>